<sequence>MDKNELRISRYSSLLIALMMNSGKLLALRENGIIARYWHFDAVELAFQMLFNLAFCYLLFYLNLRRNKALSIYHQQKQYGLYYFVNGLIILGAMVTGSLLQRTFFGANRIPGGIAAGYLGRLGLSTVLITIVIKLILLLRDSKSKAIENEQLKNAYMLAELELLKDQINPHFLFNSLSSLSGVIRENPVMAQKYVLELSNVFRYAITKSKVNMVTVNEELTMLRSFAQLIYMRLEGAFRLIIDVPEAFLGYQLPHLTLQPLLENAVKHNAATIAKPLEVKIYIEAGDLVISNNLQEIPVPESSNGVGLGNLNERFKIMMRHELEILKADGQFVVKLPLNA</sequence>
<dbReference type="InterPro" id="IPR050640">
    <property type="entry name" value="Bact_2-comp_sensor_kinase"/>
</dbReference>
<dbReference type="GO" id="GO:0000155">
    <property type="term" value="F:phosphorelay sensor kinase activity"/>
    <property type="evidence" value="ECO:0007669"/>
    <property type="project" value="InterPro"/>
</dbReference>
<gene>
    <name evidence="3" type="ORF">BDD43_2112</name>
</gene>
<dbReference type="RefSeq" id="WP_121197599.1">
    <property type="nucleotide sequence ID" value="NZ_RBKU01000001.1"/>
</dbReference>
<evidence type="ECO:0000313" key="4">
    <source>
        <dbReference type="Proteomes" id="UP000268007"/>
    </source>
</evidence>
<name>A0A495IYZ8_9SPHI</name>
<evidence type="ECO:0000259" key="2">
    <source>
        <dbReference type="Pfam" id="PF06580"/>
    </source>
</evidence>
<feature type="transmembrane region" description="Helical" evidence="1">
    <location>
        <begin position="120"/>
        <end position="139"/>
    </location>
</feature>
<keyword evidence="1" id="KW-1133">Transmembrane helix</keyword>
<comment type="caution">
    <text evidence="3">The sequence shown here is derived from an EMBL/GenBank/DDBJ whole genome shotgun (WGS) entry which is preliminary data.</text>
</comment>
<dbReference type="PANTHER" id="PTHR34220:SF7">
    <property type="entry name" value="SENSOR HISTIDINE KINASE YPDA"/>
    <property type="match status" value="1"/>
</dbReference>
<keyword evidence="3" id="KW-0808">Transferase</keyword>
<keyword evidence="3" id="KW-0418">Kinase</keyword>
<keyword evidence="4" id="KW-1185">Reference proteome</keyword>
<dbReference type="PANTHER" id="PTHR34220">
    <property type="entry name" value="SENSOR HISTIDINE KINASE YPDA"/>
    <property type="match status" value="1"/>
</dbReference>
<reference evidence="3 4" key="1">
    <citation type="submission" date="2018-10" db="EMBL/GenBank/DDBJ databases">
        <title>Genomic Encyclopedia of Archaeal and Bacterial Type Strains, Phase II (KMG-II): from individual species to whole genera.</title>
        <authorList>
            <person name="Goeker M."/>
        </authorList>
    </citation>
    <scope>NUCLEOTIDE SEQUENCE [LARGE SCALE GENOMIC DNA]</scope>
    <source>
        <strain evidence="3 4">DSM 18602</strain>
    </source>
</reference>
<evidence type="ECO:0000313" key="3">
    <source>
        <dbReference type="EMBL" id="RKR81950.1"/>
    </source>
</evidence>
<accession>A0A495IYZ8</accession>
<dbReference type="InterPro" id="IPR010559">
    <property type="entry name" value="Sig_transdc_His_kin_internal"/>
</dbReference>
<feature type="transmembrane region" description="Helical" evidence="1">
    <location>
        <begin position="37"/>
        <end position="60"/>
    </location>
</feature>
<keyword evidence="1" id="KW-0472">Membrane</keyword>
<dbReference type="InterPro" id="IPR036890">
    <property type="entry name" value="HATPase_C_sf"/>
</dbReference>
<dbReference type="Proteomes" id="UP000268007">
    <property type="component" value="Unassembled WGS sequence"/>
</dbReference>
<organism evidence="3 4">
    <name type="scientific">Mucilaginibacter gracilis</name>
    <dbReference type="NCBI Taxonomy" id="423350"/>
    <lineage>
        <taxon>Bacteria</taxon>
        <taxon>Pseudomonadati</taxon>
        <taxon>Bacteroidota</taxon>
        <taxon>Sphingobacteriia</taxon>
        <taxon>Sphingobacteriales</taxon>
        <taxon>Sphingobacteriaceae</taxon>
        <taxon>Mucilaginibacter</taxon>
    </lineage>
</organism>
<dbReference type="AlphaFoldDB" id="A0A495IYZ8"/>
<proteinExistence type="predicted"/>
<dbReference type="EMBL" id="RBKU01000001">
    <property type="protein sequence ID" value="RKR81950.1"/>
    <property type="molecule type" value="Genomic_DNA"/>
</dbReference>
<dbReference type="GO" id="GO:0016020">
    <property type="term" value="C:membrane"/>
    <property type="evidence" value="ECO:0007669"/>
    <property type="project" value="InterPro"/>
</dbReference>
<feature type="domain" description="Signal transduction histidine kinase internal region" evidence="2">
    <location>
        <begin position="159"/>
        <end position="236"/>
    </location>
</feature>
<evidence type="ECO:0000256" key="1">
    <source>
        <dbReference type="SAM" id="Phobius"/>
    </source>
</evidence>
<dbReference type="Gene3D" id="3.30.565.10">
    <property type="entry name" value="Histidine kinase-like ATPase, C-terminal domain"/>
    <property type="match status" value="1"/>
</dbReference>
<dbReference type="Pfam" id="PF06580">
    <property type="entry name" value="His_kinase"/>
    <property type="match status" value="1"/>
</dbReference>
<keyword evidence="1" id="KW-0812">Transmembrane</keyword>
<feature type="transmembrane region" description="Helical" evidence="1">
    <location>
        <begin position="81"/>
        <end position="100"/>
    </location>
</feature>
<protein>
    <submittedName>
        <fullName evidence="3">Histidine kinase</fullName>
    </submittedName>
</protein>
<dbReference type="OrthoDB" id="9809908at2"/>